<accession>E3KXW5</accession>
<dbReference type="InParanoid" id="E3KXW5"/>
<dbReference type="GeneID" id="10546519"/>
<dbReference type="AlphaFoldDB" id="E3KXW5"/>
<evidence type="ECO:0000313" key="2">
    <source>
        <dbReference type="Proteomes" id="UP000008783"/>
    </source>
</evidence>
<dbReference type="RefSeq" id="XP_003333470.1">
    <property type="nucleotide sequence ID" value="XM_003333422.1"/>
</dbReference>
<protein>
    <submittedName>
        <fullName evidence="1">Uncharacterized protein</fullName>
    </submittedName>
</protein>
<keyword evidence="2" id="KW-1185">Reference proteome</keyword>
<sequence>MTSTMNPTKRMENTHNLSSIRCITLGVRIFAIYLDHWAGRGEGFEVVIVEVSPHTRERLIFCLHRIWELDLYSRLHWINLGWGSWFQDPQLNCLSTCPEIRKFHLSKYNDNRHGKKLQPSE</sequence>
<name>E3KXW5_PUCGT</name>
<dbReference type="KEGG" id="pgr:PGTG_14892"/>
<evidence type="ECO:0000313" key="1">
    <source>
        <dbReference type="EMBL" id="EFP89051.1"/>
    </source>
</evidence>
<proteinExistence type="predicted"/>
<dbReference type="VEuPathDB" id="FungiDB:PGTG_14892"/>
<dbReference type="Proteomes" id="UP000008783">
    <property type="component" value="Unassembled WGS sequence"/>
</dbReference>
<reference key="1">
    <citation type="submission" date="2007-01" db="EMBL/GenBank/DDBJ databases">
        <title>The Genome Sequence of Puccinia graminis f. sp. tritici Strain CRL 75-36-700-3.</title>
        <authorList>
            <consortium name="The Broad Institute Genome Sequencing Platform"/>
            <person name="Birren B."/>
            <person name="Lander E."/>
            <person name="Galagan J."/>
            <person name="Nusbaum C."/>
            <person name="Devon K."/>
            <person name="Cuomo C."/>
            <person name="Jaffe D."/>
            <person name="Butler J."/>
            <person name="Alvarez P."/>
            <person name="Gnerre S."/>
            <person name="Grabherr M."/>
            <person name="Mauceli E."/>
            <person name="Brockman W."/>
            <person name="Young S."/>
            <person name="LaButti K."/>
            <person name="Sykes S."/>
            <person name="DeCaprio D."/>
            <person name="Crawford M."/>
            <person name="Koehrsen M."/>
            <person name="Engels R."/>
            <person name="Montgomery P."/>
            <person name="Pearson M."/>
            <person name="Howarth C."/>
            <person name="Larson L."/>
            <person name="White J."/>
            <person name="Zeng Q."/>
            <person name="Kodira C."/>
            <person name="Yandava C."/>
            <person name="Alvarado L."/>
            <person name="O'Leary S."/>
            <person name="Szabo L."/>
            <person name="Dean R."/>
            <person name="Schein J."/>
        </authorList>
    </citation>
    <scope>NUCLEOTIDE SEQUENCE</scope>
    <source>
        <strain>CRL 75-36-700-3</strain>
    </source>
</reference>
<dbReference type="EMBL" id="DS178319">
    <property type="protein sequence ID" value="EFP89051.1"/>
    <property type="molecule type" value="Genomic_DNA"/>
</dbReference>
<gene>
    <name evidence="1" type="ORF">PGTG_14892</name>
</gene>
<reference evidence="2" key="2">
    <citation type="journal article" date="2011" name="Proc. Natl. Acad. Sci. U.S.A.">
        <title>Obligate biotrophy features unraveled by the genomic analysis of rust fungi.</title>
        <authorList>
            <person name="Duplessis S."/>
            <person name="Cuomo C.A."/>
            <person name="Lin Y.-C."/>
            <person name="Aerts A."/>
            <person name="Tisserant E."/>
            <person name="Veneault-Fourrey C."/>
            <person name="Joly D.L."/>
            <person name="Hacquard S."/>
            <person name="Amselem J."/>
            <person name="Cantarel B.L."/>
            <person name="Chiu R."/>
            <person name="Coutinho P.M."/>
            <person name="Feau N."/>
            <person name="Field M."/>
            <person name="Frey P."/>
            <person name="Gelhaye E."/>
            <person name="Goldberg J."/>
            <person name="Grabherr M.G."/>
            <person name="Kodira C.D."/>
            <person name="Kohler A."/>
            <person name="Kuees U."/>
            <person name="Lindquist E.A."/>
            <person name="Lucas S.M."/>
            <person name="Mago R."/>
            <person name="Mauceli E."/>
            <person name="Morin E."/>
            <person name="Murat C."/>
            <person name="Pangilinan J.L."/>
            <person name="Park R."/>
            <person name="Pearson M."/>
            <person name="Quesneville H."/>
            <person name="Rouhier N."/>
            <person name="Sakthikumar S."/>
            <person name="Salamov A.A."/>
            <person name="Schmutz J."/>
            <person name="Selles B."/>
            <person name="Shapiro H."/>
            <person name="Tanguay P."/>
            <person name="Tuskan G.A."/>
            <person name="Henrissat B."/>
            <person name="Van de Peer Y."/>
            <person name="Rouze P."/>
            <person name="Ellis J.G."/>
            <person name="Dodds P.N."/>
            <person name="Schein J.E."/>
            <person name="Zhong S."/>
            <person name="Hamelin R.C."/>
            <person name="Grigoriev I.V."/>
            <person name="Szabo L.J."/>
            <person name="Martin F."/>
        </authorList>
    </citation>
    <scope>NUCLEOTIDE SEQUENCE [LARGE SCALE GENOMIC DNA]</scope>
    <source>
        <strain evidence="2">CRL 75-36-700-3 / race SCCL</strain>
    </source>
</reference>
<dbReference type="HOGENOM" id="CLU_2039214_0_0_1"/>
<organism evidence="1 2">
    <name type="scientific">Puccinia graminis f. sp. tritici (strain CRL 75-36-700-3 / race SCCL)</name>
    <name type="common">Black stem rust fungus</name>
    <dbReference type="NCBI Taxonomy" id="418459"/>
    <lineage>
        <taxon>Eukaryota</taxon>
        <taxon>Fungi</taxon>
        <taxon>Dikarya</taxon>
        <taxon>Basidiomycota</taxon>
        <taxon>Pucciniomycotina</taxon>
        <taxon>Pucciniomycetes</taxon>
        <taxon>Pucciniales</taxon>
        <taxon>Pucciniaceae</taxon>
        <taxon>Puccinia</taxon>
    </lineage>
</organism>